<feature type="domain" description="Lantibiotic immunity protein Spa1 C-terminal" evidence="1">
    <location>
        <begin position="45"/>
        <end position="148"/>
    </location>
</feature>
<protein>
    <recommendedName>
        <fullName evidence="1">Lantibiotic immunity protein Spa1 C-terminal domain-containing protein</fullName>
    </recommendedName>
</protein>
<name>A0A1J0GLQ5_9CLOT</name>
<evidence type="ECO:0000313" key="3">
    <source>
        <dbReference type="Proteomes" id="UP000182569"/>
    </source>
</evidence>
<reference evidence="3" key="1">
    <citation type="journal article" date="2016" name="Front. Microbiol.">
        <title>Complete Genome Sequence of Clostridium estertheticum DSM 8809, a Microbe Identified in Spoiled Vacuum Packed Beef.</title>
        <authorList>
            <person name="Yu Z."/>
            <person name="Gunn L."/>
            <person name="Brennan E."/>
            <person name="Reid R."/>
            <person name="Wall P.G."/>
            <person name="Gaora O.P."/>
            <person name="Hurley D."/>
            <person name="Bolton D."/>
            <person name="Fanning S."/>
        </authorList>
    </citation>
    <scope>NUCLEOTIDE SEQUENCE [LARGE SCALE GENOMIC DNA]</scope>
    <source>
        <strain evidence="3">DSM 8809</strain>
    </source>
</reference>
<dbReference type="EMBL" id="CP015756">
    <property type="protein sequence ID" value="APC41822.1"/>
    <property type="molecule type" value="Genomic_DNA"/>
</dbReference>
<dbReference type="RefSeq" id="WP_071614113.1">
    <property type="nucleotide sequence ID" value="NZ_CP015756.1"/>
</dbReference>
<dbReference type="NCBIfam" id="NF033433">
    <property type="entry name" value="NisI_immun_dup"/>
    <property type="match status" value="1"/>
</dbReference>
<dbReference type="Pfam" id="PF18218">
    <property type="entry name" value="Spa1_C"/>
    <property type="match status" value="1"/>
</dbReference>
<gene>
    <name evidence="2" type="ORF">A7L45_17990</name>
</gene>
<proteinExistence type="predicted"/>
<dbReference type="OrthoDB" id="9903795at2"/>
<dbReference type="AlphaFoldDB" id="A0A1J0GLQ5"/>
<accession>A0A1J0GLQ5</accession>
<dbReference type="Gene3D" id="2.170.150.60">
    <property type="match status" value="1"/>
</dbReference>
<evidence type="ECO:0000259" key="1">
    <source>
        <dbReference type="Pfam" id="PF18218"/>
    </source>
</evidence>
<organism evidence="2 3">
    <name type="scientific">Clostridium estertheticum subsp. estertheticum</name>
    <dbReference type="NCBI Taxonomy" id="1552"/>
    <lineage>
        <taxon>Bacteria</taxon>
        <taxon>Bacillati</taxon>
        <taxon>Bacillota</taxon>
        <taxon>Clostridia</taxon>
        <taxon>Eubacteriales</taxon>
        <taxon>Clostridiaceae</taxon>
        <taxon>Clostridium</taxon>
    </lineage>
</organism>
<evidence type="ECO:0000313" key="2">
    <source>
        <dbReference type="EMBL" id="APC41822.1"/>
    </source>
</evidence>
<dbReference type="KEGG" id="ceu:A7L45_17990"/>
<sequence length="169" mass="18829">MKTKKILIPLLAVLFCTLVIGYFAKDTIIKKVMHYQIKDKIVCKVNAKNATQISYKEVMYQISNVSLDPSKIGGWNGVINQVAVIDKNNCILEQKETDSSAQLTIKNIKKDIPKDAKFIVSFQSVCSIKGTDTKDAIAVQVNNKFYKAVPVGSASTDKTDIKLFTEELH</sequence>
<dbReference type="Proteomes" id="UP000182569">
    <property type="component" value="Chromosome"/>
</dbReference>
<dbReference type="STRING" id="1552.A7L45_17990"/>
<dbReference type="InterPro" id="IPR040876">
    <property type="entry name" value="Spa1_C"/>
</dbReference>
<keyword evidence="3" id="KW-1185">Reference proteome</keyword>